<keyword evidence="2" id="KW-0472">Membrane</keyword>
<evidence type="ECO:0000256" key="1">
    <source>
        <dbReference type="SAM" id="MobiDB-lite"/>
    </source>
</evidence>
<feature type="region of interest" description="Disordered" evidence="1">
    <location>
        <begin position="1"/>
        <end position="23"/>
    </location>
</feature>
<evidence type="ECO:0000313" key="3">
    <source>
        <dbReference type="EMBL" id="SBV29198.1"/>
    </source>
</evidence>
<feature type="transmembrane region" description="Helical" evidence="2">
    <location>
        <begin position="137"/>
        <end position="159"/>
    </location>
</feature>
<keyword evidence="2" id="KW-1133">Transmembrane helix</keyword>
<reference evidence="4" key="1">
    <citation type="submission" date="2016-06" db="EMBL/GenBank/DDBJ databases">
        <authorList>
            <person name="Varghese N."/>
        </authorList>
    </citation>
    <scope>NUCLEOTIDE SEQUENCE [LARGE SCALE GENOMIC DNA]</scope>
    <source>
        <strain evidence="4">DSM 45344</strain>
    </source>
</reference>
<evidence type="ECO:0000256" key="2">
    <source>
        <dbReference type="SAM" id="Phobius"/>
    </source>
</evidence>
<proteinExistence type="predicted"/>
<evidence type="ECO:0000313" key="4">
    <source>
        <dbReference type="Proteomes" id="UP000199393"/>
    </source>
</evidence>
<name>A0A1C3N9F0_9ACTN</name>
<dbReference type="AlphaFoldDB" id="A0A1C3N9F0"/>
<dbReference type="STRING" id="307121.GA0070620_4768"/>
<organism evidence="3 4">
    <name type="scientific">Micromonospora krabiensis</name>
    <dbReference type="NCBI Taxonomy" id="307121"/>
    <lineage>
        <taxon>Bacteria</taxon>
        <taxon>Bacillati</taxon>
        <taxon>Actinomycetota</taxon>
        <taxon>Actinomycetes</taxon>
        <taxon>Micromonosporales</taxon>
        <taxon>Micromonosporaceae</taxon>
        <taxon>Micromonospora</taxon>
    </lineage>
</organism>
<sequence length="194" mass="19462">MAGARSSGGRTGTGRGRPGAARSGLGRITALTSRTGRVSRYGTAAGTGTLAVLVLVAVSGSPAYVRWVENHTDPNAAGGWYLRLLAWPAWRLDGGDRPGGVLAADLRAILLVVLAAALLYVLPAAQVARVPGPVSQFFSGWAAYVLAAGVAAVLAVLLGPDPSLLNALQSASAGAGYGFLTGWVIGTASLGGRA</sequence>
<feature type="transmembrane region" description="Helical" evidence="2">
    <location>
        <begin position="41"/>
        <end position="65"/>
    </location>
</feature>
<keyword evidence="2" id="KW-0812">Transmembrane</keyword>
<dbReference type="PATRIC" id="fig|307121.4.peg.4865"/>
<gene>
    <name evidence="3" type="ORF">GA0070620_4768</name>
</gene>
<accession>A0A1C3N9F0</accession>
<protein>
    <submittedName>
        <fullName evidence="3">Uncharacterized protein</fullName>
    </submittedName>
</protein>
<feature type="transmembrane region" description="Helical" evidence="2">
    <location>
        <begin position="106"/>
        <end position="125"/>
    </location>
</feature>
<dbReference type="Proteomes" id="UP000199393">
    <property type="component" value="Chromosome I"/>
</dbReference>
<keyword evidence="4" id="KW-1185">Reference proteome</keyword>
<dbReference type="EMBL" id="LT598496">
    <property type="protein sequence ID" value="SBV29198.1"/>
    <property type="molecule type" value="Genomic_DNA"/>
</dbReference>
<feature type="transmembrane region" description="Helical" evidence="2">
    <location>
        <begin position="171"/>
        <end position="191"/>
    </location>
</feature>